<dbReference type="AlphaFoldDB" id="A0A7C4JS22"/>
<protein>
    <submittedName>
        <fullName evidence="1">Uncharacterized protein</fullName>
    </submittedName>
</protein>
<dbReference type="InterPro" id="IPR027417">
    <property type="entry name" value="P-loop_NTPase"/>
</dbReference>
<comment type="caution">
    <text evidence="1">The sequence shown here is derived from an EMBL/GenBank/DDBJ whole genome shotgun (WGS) entry which is preliminary data.</text>
</comment>
<evidence type="ECO:0000313" key="1">
    <source>
        <dbReference type="EMBL" id="HGQ86472.1"/>
    </source>
</evidence>
<dbReference type="SUPFAM" id="SSF52540">
    <property type="entry name" value="P-loop containing nucleoside triphosphate hydrolases"/>
    <property type="match status" value="1"/>
</dbReference>
<organism evidence="1">
    <name type="scientific">Thermodesulfobacterium geofontis</name>
    <dbReference type="NCBI Taxonomy" id="1295609"/>
    <lineage>
        <taxon>Bacteria</taxon>
        <taxon>Pseudomonadati</taxon>
        <taxon>Thermodesulfobacteriota</taxon>
        <taxon>Thermodesulfobacteria</taxon>
        <taxon>Thermodesulfobacteriales</taxon>
        <taxon>Thermodesulfobacteriaceae</taxon>
        <taxon>Thermodesulfobacterium</taxon>
    </lineage>
</organism>
<proteinExistence type="predicted"/>
<sequence length="111" mass="12929">MLKTPKYKIEKIDSSKSYKSFYDFNLKPAELEAYLDEYIVGQREAKTIIATKICTHFHKIKNFLLKQGKEDATEFIKNNIFIIGPTGVGKTYMIKLIAKKNWSSLCKRRCN</sequence>
<dbReference type="GO" id="GO:0016887">
    <property type="term" value="F:ATP hydrolysis activity"/>
    <property type="evidence" value="ECO:0007669"/>
    <property type="project" value="TreeGrafter"/>
</dbReference>
<gene>
    <name evidence="1" type="ORF">ENT66_09510</name>
</gene>
<dbReference type="PANTHER" id="PTHR48102">
    <property type="entry name" value="ATP-DEPENDENT CLP PROTEASE ATP-BINDING SUBUNIT CLPX-LIKE, MITOCHONDRIAL-RELATED"/>
    <property type="match status" value="1"/>
</dbReference>
<dbReference type="GO" id="GO:0005524">
    <property type="term" value="F:ATP binding"/>
    <property type="evidence" value="ECO:0007669"/>
    <property type="project" value="TreeGrafter"/>
</dbReference>
<accession>A0A7C4JS22</accession>
<dbReference type="Gene3D" id="3.40.50.300">
    <property type="entry name" value="P-loop containing nucleotide triphosphate hydrolases"/>
    <property type="match status" value="1"/>
</dbReference>
<reference evidence="1" key="1">
    <citation type="journal article" date="2020" name="mSystems">
        <title>Genome- and Community-Level Interaction Insights into Carbon Utilization and Element Cycling Functions of Hydrothermarchaeota in Hydrothermal Sediment.</title>
        <authorList>
            <person name="Zhou Z."/>
            <person name="Liu Y."/>
            <person name="Xu W."/>
            <person name="Pan J."/>
            <person name="Luo Z.H."/>
            <person name="Li M."/>
        </authorList>
    </citation>
    <scope>NUCLEOTIDE SEQUENCE [LARGE SCALE GENOMIC DNA]</scope>
    <source>
        <strain evidence="1">SpSt-6</strain>
    </source>
</reference>
<dbReference type="GO" id="GO:0051603">
    <property type="term" value="P:proteolysis involved in protein catabolic process"/>
    <property type="evidence" value="ECO:0007669"/>
    <property type="project" value="TreeGrafter"/>
</dbReference>
<dbReference type="InterPro" id="IPR050052">
    <property type="entry name" value="ATP-dep_Clp_protease_ClpX"/>
</dbReference>
<name>A0A7C4JS22_9BACT</name>
<dbReference type="EMBL" id="DSZN01000144">
    <property type="protein sequence ID" value="HGQ86472.1"/>
    <property type="molecule type" value="Genomic_DNA"/>
</dbReference>